<dbReference type="GO" id="GO:0030574">
    <property type="term" value="P:collagen catabolic process"/>
    <property type="evidence" value="ECO:0007669"/>
    <property type="project" value="TreeGrafter"/>
</dbReference>
<keyword evidence="4" id="KW-0482">Metalloprotease</keyword>
<feature type="signal peptide" evidence="5">
    <location>
        <begin position="1"/>
        <end position="34"/>
    </location>
</feature>
<dbReference type="GO" id="GO:0005615">
    <property type="term" value="C:extracellular space"/>
    <property type="evidence" value="ECO:0007669"/>
    <property type="project" value="TreeGrafter"/>
</dbReference>
<evidence type="ECO:0000313" key="8">
    <source>
        <dbReference type="Proteomes" id="UP000076858"/>
    </source>
</evidence>
<dbReference type="SUPFAM" id="SSF47090">
    <property type="entry name" value="PGBD-like"/>
    <property type="match status" value="1"/>
</dbReference>
<keyword evidence="4" id="KW-0378">Hydrolase</keyword>
<keyword evidence="4" id="KW-0645">Protease</keyword>
<dbReference type="PANTHER" id="PTHR10201:SF291">
    <property type="entry name" value="MATRIX METALLOPROTEINASE 1, ISOFORM C-RELATED"/>
    <property type="match status" value="1"/>
</dbReference>
<dbReference type="InterPro" id="IPR036366">
    <property type="entry name" value="PGBDSf"/>
</dbReference>
<comment type="similarity">
    <text evidence="2">Belongs to the peptidase M10A family.</text>
</comment>
<evidence type="ECO:0000256" key="2">
    <source>
        <dbReference type="ARBA" id="ARBA00010370"/>
    </source>
</evidence>
<reference evidence="7 8" key="1">
    <citation type="submission" date="2016-03" db="EMBL/GenBank/DDBJ databases">
        <title>EvidentialGene: Evidence-directed Construction of Genes on Genomes.</title>
        <authorList>
            <person name="Gilbert D.G."/>
            <person name="Choi J.-H."/>
            <person name="Mockaitis K."/>
            <person name="Colbourne J."/>
            <person name="Pfrender M."/>
        </authorList>
    </citation>
    <scope>NUCLEOTIDE SEQUENCE [LARGE SCALE GENOMIC DNA]</scope>
    <source>
        <strain evidence="7 8">Xinb3</strain>
        <tissue evidence="7">Complete organism</tissue>
    </source>
</reference>
<dbReference type="EMBL" id="LRGB01000868">
    <property type="protein sequence ID" value="KZS15749.1"/>
    <property type="molecule type" value="Genomic_DNA"/>
</dbReference>
<comment type="caution">
    <text evidence="7">The sequence shown here is derived from an EMBL/GenBank/DDBJ whole genome shotgun (WGS) entry which is preliminary data.</text>
</comment>
<accession>A0A164YYS7</accession>
<evidence type="ECO:0000313" key="7">
    <source>
        <dbReference type="EMBL" id="KZS15749.1"/>
    </source>
</evidence>
<dbReference type="InterPro" id="IPR036365">
    <property type="entry name" value="PGBD-like_sf"/>
</dbReference>
<dbReference type="STRING" id="35525.A0A164YYS7"/>
<sequence length="229" mass="25309">MYIVILNFVWCSTKMLRFVSLLCVVLLAINHLDATPVSTDTQAMMYLARFGYLDPALQNPSSGALISGESVRRAIIDFQSFAGLKQTGILDPETSTWMSKPRCGVRDRVGTGYSARRKRYALQGQPGYPRPVGKWWFGCDEINFKTARRPGGSKLGVERPHANDRQADLLDAGLTQPDNDVDNSVGQVATTLLLTDSFQTAASDATTLSLSNLILFHLLAFIIQRITHQ</sequence>
<feature type="domain" description="Peptidoglycan binding-like" evidence="6">
    <location>
        <begin position="46"/>
        <end position="98"/>
    </location>
</feature>
<dbReference type="GO" id="GO:0004222">
    <property type="term" value="F:metalloendopeptidase activity"/>
    <property type="evidence" value="ECO:0007669"/>
    <property type="project" value="TreeGrafter"/>
</dbReference>
<evidence type="ECO:0000256" key="5">
    <source>
        <dbReference type="SAM" id="SignalP"/>
    </source>
</evidence>
<comment type="cofactor">
    <cofactor evidence="1">
        <name>Zn(2+)</name>
        <dbReference type="ChEBI" id="CHEBI:29105"/>
    </cofactor>
</comment>
<gene>
    <name evidence="7" type="ORF">APZ42_018962</name>
</gene>
<dbReference type="AlphaFoldDB" id="A0A164YYS7"/>
<dbReference type="PANTHER" id="PTHR10201">
    <property type="entry name" value="MATRIX METALLOPROTEINASE"/>
    <property type="match status" value="1"/>
</dbReference>
<dbReference type="InterPro" id="IPR002477">
    <property type="entry name" value="Peptidoglycan-bd-like"/>
</dbReference>
<dbReference type="OrthoDB" id="406838at2759"/>
<dbReference type="Proteomes" id="UP000076858">
    <property type="component" value="Unassembled WGS sequence"/>
</dbReference>
<dbReference type="Gene3D" id="1.10.101.10">
    <property type="entry name" value="PGBD-like superfamily/PGBD"/>
    <property type="match status" value="1"/>
</dbReference>
<keyword evidence="8" id="KW-1185">Reference proteome</keyword>
<feature type="chain" id="PRO_5007854733" evidence="5">
    <location>
        <begin position="35"/>
        <end position="229"/>
    </location>
</feature>
<proteinExistence type="inferred from homology"/>
<name>A0A164YYS7_9CRUS</name>
<keyword evidence="3 5" id="KW-0732">Signal</keyword>
<evidence type="ECO:0000259" key="6">
    <source>
        <dbReference type="Pfam" id="PF01471"/>
    </source>
</evidence>
<dbReference type="GO" id="GO:0030198">
    <property type="term" value="P:extracellular matrix organization"/>
    <property type="evidence" value="ECO:0007669"/>
    <property type="project" value="TreeGrafter"/>
</dbReference>
<evidence type="ECO:0000256" key="1">
    <source>
        <dbReference type="ARBA" id="ARBA00001947"/>
    </source>
</evidence>
<evidence type="ECO:0000256" key="4">
    <source>
        <dbReference type="ARBA" id="ARBA00023049"/>
    </source>
</evidence>
<dbReference type="Pfam" id="PF01471">
    <property type="entry name" value="PG_binding_1"/>
    <property type="match status" value="1"/>
</dbReference>
<evidence type="ECO:0000256" key="3">
    <source>
        <dbReference type="ARBA" id="ARBA00022729"/>
    </source>
</evidence>
<protein>
    <submittedName>
        <fullName evidence="7">Putative Matrix metalloproteinase variant</fullName>
    </submittedName>
</protein>
<organism evidence="7 8">
    <name type="scientific">Daphnia magna</name>
    <dbReference type="NCBI Taxonomy" id="35525"/>
    <lineage>
        <taxon>Eukaryota</taxon>
        <taxon>Metazoa</taxon>
        <taxon>Ecdysozoa</taxon>
        <taxon>Arthropoda</taxon>
        <taxon>Crustacea</taxon>
        <taxon>Branchiopoda</taxon>
        <taxon>Diplostraca</taxon>
        <taxon>Cladocera</taxon>
        <taxon>Anomopoda</taxon>
        <taxon>Daphniidae</taxon>
        <taxon>Daphnia</taxon>
    </lineage>
</organism>